<dbReference type="OrthoDB" id="6107645at2"/>
<feature type="chain" id="PRO_5008677026" evidence="1">
    <location>
        <begin position="29"/>
        <end position="162"/>
    </location>
</feature>
<dbReference type="RefSeq" id="WP_067036640.1">
    <property type="nucleotide sequence ID" value="NZ_FLRA01000017.1"/>
</dbReference>
<evidence type="ECO:0000313" key="2">
    <source>
        <dbReference type="EMBL" id="SBT18202.1"/>
    </source>
</evidence>
<evidence type="ECO:0000256" key="1">
    <source>
        <dbReference type="SAM" id="SignalP"/>
    </source>
</evidence>
<evidence type="ECO:0000313" key="5">
    <source>
        <dbReference type="Proteomes" id="UP000092871"/>
    </source>
</evidence>
<feature type="signal peptide" evidence="1">
    <location>
        <begin position="1"/>
        <end position="28"/>
    </location>
</feature>
<evidence type="ECO:0000313" key="3">
    <source>
        <dbReference type="EMBL" id="SBT22582.1"/>
    </source>
</evidence>
<evidence type="ECO:0000313" key="4">
    <source>
        <dbReference type="Proteomes" id="UP000092840"/>
    </source>
</evidence>
<gene>
    <name evidence="2" type="ORF">MGA5115_02323</name>
    <name evidence="3" type="ORF">MGA5116_03205</name>
</gene>
<dbReference type="Proteomes" id="UP000092871">
    <property type="component" value="Unassembled WGS sequence"/>
</dbReference>
<keyword evidence="4" id="KW-1185">Reference proteome</keyword>
<reference evidence="2 5" key="1">
    <citation type="submission" date="2016-06" db="EMBL/GenBank/DDBJ databases">
        <authorList>
            <person name="Kjaerup R.B."/>
            <person name="Dalgaard T.S."/>
            <person name="Juul-Madsen H.R."/>
        </authorList>
    </citation>
    <scope>NUCLEOTIDE SEQUENCE [LARGE SCALE GENOMIC DNA]</scope>
    <source>
        <strain evidence="2 5">CECT 5115</strain>
    </source>
</reference>
<dbReference type="EMBL" id="FLRB01000019">
    <property type="protein sequence ID" value="SBT22582.1"/>
    <property type="molecule type" value="Genomic_DNA"/>
</dbReference>
<dbReference type="Proteomes" id="UP000092840">
    <property type="component" value="Unassembled WGS sequence"/>
</dbReference>
<dbReference type="EMBL" id="FLRA01000017">
    <property type="protein sequence ID" value="SBT18202.1"/>
    <property type="molecule type" value="Genomic_DNA"/>
</dbReference>
<name>A0A1C3JSS7_9GAMM</name>
<accession>A0A1C3JSS7</accession>
<proteinExistence type="predicted"/>
<organism evidence="2 5">
    <name type="scientific">Marinomonas gallaica</name>
    <dbReference type="NCBI Taxonomy" id="1806667"/>
    <lineage>
        <taxon>Bacteria</taxon>
        <taxon>Pseudomonadati</taxon>
        <taxon>Pseudomonadota</taxon>
        <taxon>Gammaproteobacteria</taxon>
        <taxon>Oceanospirillales</taxon>
        <taxon>Oceanospirillaceae</taxon>
        <taxon>Marinomonas</taxon>
    </lineage>
</organism>
<keyword evidence="1" id="KW-0732">Signal</keyword>
<dbReference type="AlphaFoldDB" id="A0A1C3JSS7"/>
<reference evidence="3 4" key="2">
    <citation type="submission" date="2016-06" db="EMBL/GenBank/DDBJ databases">
        <authorList>
            <person name="Rodrigo-Torres L."/>
            <person name="Arahal D.R."/>
        </authorList>
    </citation>
    <scope>NUCLEOTIDE SEQUENCE [LARGE SCALE GENOMIC DNA]</scope>
    <source>
        <strain evidence="3 4">CECT 5116</strain>
    </source>
</reference>
<protein>
    <submittedName>
        <fullName evidence="2">Uncharacterized protein</fullName>
    </submittedName>
</protein>
<sequence length="162" mass="18752">MKLIIRKKQLGSLSSILVLSLFQPSASADETLSTSTSSGYETYLEERPLQASDDKTLMSTYRVNSRLTRNVSDISHYTYKANISQVFDNYYQALNQLEEHYQDNIDDVLDHYESELRMAKLEPSYELRQTSEAKQRARASLKSLKQEHFLKRAALEKKFNIS</sequence>